<keyword evidence="1" id="KW-0812">Transmembrane</keyword>
<evidence type="ECO:0000313" key="4">
    <source>
        <dbReference type="Proteomes" id="UP000316639"/>
    </source>
</evidence>
<dbReference type="Proteomes" id="UP000316639">
    <property type="component" value="Unassembled WGS sequence"/>
</dbReference>
<keyword evidence="1" id="KW-1133">Transmembrane helix</keyword>
<dbReference type="OrthoDB" id="3699156at2"/>
<feature type="domain" description="SPW repeat-containing integral membrane" evidence="2">
    <location>
        <begin position="10"/>
        <end position="105"/>
    </location>
</feature>
<feature type="transmembrane region" description="Helical" evidence="1">
    <location>
        <begin position="38"/>
        <end position="57"/>
    </location>
</feature>
<evidence type="ECO:0000259" key="2">
    <source>
        <dbReference type="Pfam" id="PF03779"/>
    </source>
</evidence>
<keyword evidence="4" id="KW-1185">Reference proteome</keyword>
<gene>
    <name evidence="3" type="ORF">FKR81_19220</name>
</gene>
<keyword evidence="1" id="KW-0472">Membrane</keyword>
<accession>A0A563ET78</accession>
<protein>
    <recommendedName>
        <fullName evidence="2">SPW repeat-containing integral membrane domain-containing protein</fullName>
    </recommendedName>
</protein>
<reference evidence="3 4" key="1">
    <citation type="submission" date="2019-07" db="EMBL/GenBank/DDBJ databases">
        <title>Lentzea xizangensis sp. nov., isolated from Qinghai-Tibetan Plateau Soils.</title>
        <authorList>
            <person name="Huang J."/>
        </authorList>
    </citation>
    <scope>NUCLEOTIDE SEQUENCE [LARGE SCALE GENOMIC DNA]</scope>
    <source>
        <strain evidence="3 4">FXJ1.1311</strain>
    </source>
</reference>
<organism evidence="3 4">
    <name type="scientific">Lentzea tibetensis</name>
    <dbReference type="NCBI Taxonomy" id="2591470"/>
    <lineage>
        <taxon>Bacteria</taxon>
        <taxon>Bacillati</taxon>
        <taxon>Actinomycetota</taxon>
        <taxon>Actinomycetes</taxon>
        <taxon>Pseudonocardiales</taxon>
        <taxon>Pseudonocardiaceae</taxon>
        <taxon>Lentzea</taxon>
    </lineage>
</organism>
<dbReference type="EMBL" id="VOBR01000011">
    <property type="protein sequence ID" value="TWP50738.1"/>
    <property type="molecule type" value="Genomic_DNA"/>
</dbReference>
<sequence length="125" mass="13337">MRAVESKAGVITFLSGVWLIIAPAVLHFDAADIGFRPYWPAMAVAVVVMIVGMLRALAPLEVPWLGAITFVLSLWLAAAPVLWRDDAAATGAVVNQVVIGTGLVVTCVVTALMNRQRRHTRSTAS</sequence>
<dbReference type="AlphaFoldDB" id="A0A563ET78"/>
<feature type="transmembrane region" description="Helical" evidence="1">
    <location>
        <begin position="89"/>
        <end position="112"/>
    </location>
</feature>
<evidence type="ECO:0000313" key="3">
    <source>
        <dbReference type="EMBL" id="TWP50738.1"/>
    </source>
</evidence>
<evidence type="ECO:0000256" key="1">
    <source>
        <dbReference type="SAM" id="Phobius"/>
    </source>
</evidence>
<proteinExistence type="predicted"/>
<feature type="transmembrane region" description="Helical" evidence="1">
    <location>
        <begin position="7"/>
        <end position="26"/>
    </location>
</feature>
<feature type="transmembrane region" description="Helical" evidence="1">
    <location>
        <begin position="64"/>
        <end position="83"/>
    </location>
</feature>
<dbReference type="RefSeq" id="WP_146353458.1">
    <property type="nucleotide sequence ID" value="NZ_VOBR01000011.1"/>
</dbReference>
<name>A0A563ET78_9PSEU</name>
<dbReference type="InterPro" id="IPR005530">
    <property type="entry name" value="SPW"/>
</dbReference>
<dbReference type="Pfam" id="PF03779">
    <property type="entry name" value="SPW"/>
    <property type="match status" value="1"/>
</dbReference>
<comment type="caution">
    <text evidence="3">The sequence shown here is derived from an EMBL/GenBank/DDBJ whole genome shotgun (WGS) entry which is preliminary data.</text>
</comment>